<dbReference type="InterPro" id="IPR043128">
    <property type="entry name" value="Rev_trsase/Diguanyl_cyclase"/>
</dbReference>
<protein>
    <submittedName>
        <fullName evidence="2">Diguanylate cyclase</fullName>
    </submittedName>
</protein>
<gene>
    <name evidence="2" type="ORF">GMD11_01740</name>
    <name evidence="3" type="ORF">GMD18_01735</name>
</gene>
<name>A0A7X2XDX7_9FIRM</name>
<evidence type="ECO:0000313" key="4">
    <source>
        <dbReference type="Proteomes" id="UP000443070"/>
    </source>
</evidence>
<dbReference type="GO" id="GO:0052621">
    <property type="term" value="F:diguanylate cyclase activity"/>
    <property type="evidence" value="ECO:0007669"/>
    <property type="project" value="TreeGrafter"/>
</dbReference>
<dbReference type="EMBL" id="WNBM01000001">
    <property type="protein sequence ID" value="MTT74991.1"/>
    <property type="molecule type" value="Genomic_DNA"/>
</dbReference>
<dbReference type="Gene3D" id="3.30.450.20">
    <property type="entry name" value="PAS domain"/>
    <property type="match status" value="1"/>
</dbReference>
<feature type="domain" description="GGDEF" evidence="1">
    <location>
        <begin position="328"/>
        <end position="465"/>
    </location>
</feature>
<dbReference type="InterPro" id="IPR013655">
    <property type="entry name" value="PAS_fold_3"/>
</dbReference>
<dbReference type="Pfam" id="PF00990">
    <property type="entry name" value="GGDEF"/>
    <property type="match status" value="1"/>
</dbReference>
<comment type="caution">
    <text evidence="2">The sequence shown here is derived from an EMBL/GenBank/DDBJ whole genome shotgun (WGS) entry which is preliminary data.</text>
</comment>
<dbReference type="SUPFAM" id="SSF55785">
    <property type="entry name" value="PYP-like sensor domain (PAS domain)"/>
    <property type="match status" value="1"/>
</dbReference>
<dbReference type="InterPro" id="IPR050469">
    <property type="entry name" value="Diguanylate_Cyclase"/>
</dbReference>
<dbReference type="AlphaFoldDB" id="A0A7X2XDX7"/>
<reference evidence="4 5" key="1">
    <citation type="journal article" date="2019" name="Nat. Med.">
        <title>A library of human gut bacterial isolates paired with longitudinal multiomics data enables mechanistic microbiome research.</title>
        <authorList>
            <person name="Poyet M."/>
            <person name="Groussin M."/>
            <person name="Gibbons S.M."/>
            <person name="Avila-Pacheco J."/>
            <person name="Jiang X."/>
            <person name="Kearney S.M."/>
            <person name="Perrotta A.R."/>
            <person name="Berdy B."/>
            <person name="Zhao S."/>
            <person name="Lieberman T.D."/>
            <person name="Swanson P.K."/>
            <person name="Smith M."/>
            <person name="Roesemann S."/>
            <person name="Alexander J.E."/>
            <person name="Rich S.A."/>
            <person name="Livny J."/>
            <person name="Vlamakis H."/>
            <person name="Clish C."/>
            <person name="Bullock K."/>
            <person name="Deik A."/>
            <person name="Scott J."/>
            <person name="Pierce K.A."/>
            <person name="Xavier R.J."/>
            <person name="Alm E.J."/>
        </authorList>
    </citation>
    <scope>NUCLEOTIDE SEQUENCE [LARGE SCALE GENOMIC DNA]</scope>
    <source>
        <strain evidence="2 5">BIOML-A13</strain>
        <strain evidence="3 4">BIOML-A3</strain>
    </source>
</reference>
<dbReference type="Proteomes" id="UP000484547">
    <property type="component" value="Unassembled WGS sequence"/>
</dbReference>
<dbReference type="NCBIfam" id="TIGR00229">
    <property type="entry name" value="sensory_box"/>
    <property type="match status" value="1"/>
</dbReference>
<dbReference type="PANTHER" id="PTHR45138">
    <property type="entry name" value="REGULATORY COMPONENTS OF SENSORY TRANSDUCTION SYSTEM"/>
    <property type="match status" value="1"/>
</dbReference>
<dbReference type="InterPro" id="IPR000160">
    <property type="entry name" value="GGDEF_dom"/>
</dbReference>
<dbReference type="CDD" id="cd01949">
    <property type="entry name" value="GGDEF"/>
    <property type="match status" value="1"/>
</dbReference>
<dbReference type="Gene3D" id="3.30.70.270">
    <property type="match status" value="1"/>
</dbReference>
<evidence type="ECO:0000313" key="5">
    <source>
        <dbReference type="Proteomes" id="UP000484547"/>
    </source>
</evidence>
<dbReference type="GO" id="GO:0043709">
    <property type="term" value="P:cell adhesion involved in single-species biofilm formation"/>
    <property type="evidence" value="ECO:0007669"/>
    <property type="project" value="TreeGrafter"/>
</dbReference>
<dbReference type="Proteomes" id="UP000443070">
    <property type="component" value="Unassembled WGS sequence"/>
</dbReference>
<dbReference type="SMART" id="SM00267">
    <property type="entry name" value="GGDEF"/>
    <property type="match status" value="1"/>
</dbReference>
<evidence type="ECO:0000313" key="2">
    <source>
        <dbReference type="EMBL" id="MTT74991.1"/>
    </source>
</evidence>
<dbReference type="Pfam" id="PF08447">
    <property type="entry name" value="PAS_3"/>
    <property type="match status" value="1"/>
</dbReference>
<dbReference type="InterPro" id="IPR000014">
    <property type="entry name" value="PAS"/>
</dbReference>
<dbReference type="GO" id="GO:1902201">
    <property type="term" value="P:negative regulation of bacterial-type flagellum-dependent cell motility"/>
    <property type="evidence" value="ECO:0007669"/>
    <property type="project" value="TreeGrafter"/>
</dbReference>
<dbReference type="InterPro" id="IPR029787">
    <property type="entry name" value="Nucleotide_cyclase"/>
</dbReference>
<dbReference type="PANTHER" id="PTHR45138:SF23">
    <property type="entry name" value="SIGNALING PROTEIN"/>
    <property type="match status" value="1"/>
</dbReference>
<accession>A0A7X2XDX7</accession>
<dbReference type="CDD" id="cd00130">
    <property type="entry name" value="PAS"/>
    <property type="match status" value="1"/>
</dbReference>
<dbReference type="GO" id="GO:0005886">
    <property type="term" value="C:plasma membrane"/>
    <property type="evidence" value="ECO:0007669"/>
    <property type="project" value="TreeGrafter"/>
</dbReference>
<dbReference type="OrthoDB" id="9759607at2"/>
<sequence length="604" mass="69751">MIHMADYSTDNLKQSQQFLQAYDKLYSFENTFYDLLASLEKTLGLTEYLSHISVIQLSNEKHFQAAFHYPNEALSQQQSLLSHKAHLIAKKLKLKSEISCKDFSHILTECGYNDNIRPTTVYPLRFDDYLYGFAALELNEKAINFQQFSTDSLTAVVNILCAYFVKKHAFEQTALQQKVYTSIINGMNNLIYVTDIHTNKILFMNQTMKDRFALKAPEGKICWQVLQQNISQRCNFCPVSKLLRDPSSNKTIHWEEVNSKTGRIYENHDSLINWFDGSIVHLQQSIDITDSKKAFHDACFDELTNTLTRRAGKELLEKLIKAAHQNCHGFITCMFDINSLKQVNDNYGHSEGDKLIITICQTLKKYLGSGDIFFRLSGDEFIVVFTEHSLQNVKEILQKVLIELKNSAQKNALPYEPSFTYGLLEVQSTSNYSLTDILNRVDEKMYEQKRSYHILKRQQDAGLQKQSDPSEKNSFSYQAEYLYDALVNSTDDYLYVCDVQSDVFHYPKTMVEEFALPGEYIKNATAIWGAKVHPDDQSAFLASNQEILDGRANIHYVEYRAQNKEGKWIWVRCRGQMQYNEQGEAILFAGFIKKLGENYKQQLP</sequence>
<evidence type="ECO:0000313" key="3">
    <source>
        <dbReference type="EMBL" id="MTU03122.1"/>
    </source>
</evidence>
<dbReference type="PROSITE" id="PS50887">
    <property type="entry name" value="GGDEF"/>
    <property type="match status" value="1"/>
</dbReference>
<organism evidence="2 5">
    <name type="scientific">Phascolarctobacterium faecium</name>
    <dbReference type="NCBI Taxonomy" id="33025"/>
    <lineage>
        <taxon>Bacteria</taxon>
        <taxon>Bacillati</taxon>
        <taxon>Bacillota</taxon>
        <taxon>Negativicutes</taxon>
        <taxon>Acidaminococcales</taxon>
        <taxon>Acidaminococcaceae</taxon>
        <taxon>Phascolarctobacterium</taxon>
    </lineage>
</organism>
<dbReference type="InterPro" id="IPR035965">
    <property type="entry name" value="PAS-like_dom_sf"/>
</dbReference>
<dbReference type="NCBIfam" id="TIGR00254">
    <property type="entry name" value="GGDEF"/>
    <property type="match status" value="1"/>
</dbReference>
<proteinExistence type="predicted"/>
<keyword evidence="4" id="KW-1185">Reference proteome</keyword>
<dbReference type="EMBL" id="WNBW01000001">
    <property type="protein sequence ID" value="MTU03122.1"/>
    <property type="molecule type" value="Genomic_DNA"/>
</dbReference>
<dbReference type="SUPFAM" id="SSF55073">
    <property type="entry name" value="Nucleotide cyclase"/>
    <property type="match status" value="1"/>
</dbReference>
<evidence type="ECO:0000259" key="1">
    <source>
        <dbReference type="PROSITE" id="PS50887"/>
    </source>
</evidence>